<dbReference type="AlphaFoldDB" id="A0A7W8LFG9"/>
<evidence type="ECO:0000313" key="2">
    <source>
        <dbReference type="Proteomes" id="UP000592820"/>
    </source>
</evidence>
<proteinExistence type="predicted"/>
<evidence type="ECO:0000313" key="1">
    <source>
        <dbReference type="EMBL" id="MBB5406041.1"/>
    </source>
</evidence>
<dbReference type="Proteomes" id="UP000592820">
    <property type="component" value="Unassembled WGS sequence"/>
</dbReference>
<accession>A0A7W8LFG9</accession>
<reference evidence="1 2" key="1">
    <citation type="submission" date="2020-08" db="EMBL/GenBank/DDBJ databases">
        <title>Genomic Encyclopedia of Type Strains, Phase IV (KMG-V): Genome sequencing to study the core and pangenomes of soil and plant-associated prokaryotes.</title>
        <authorList>
            <person name="Whitman W."/>
        </authorList>
    </citation>
    <scope>NUCLEOTIDE SEQUENCE [LARGE SCALE GENOMIC DNA]</scope>
    <source>
        <strain evidence="1 2">JPY162</strain>
    </source>
</reference>
<sequence length="53" mass="5717">MTPRDFTVLPGSKVKLTLAGYQRTALVTLDLAHTPLERPMVPNARVAAVTVAK</sequence>
<comment type="caution">
    <text evidence="1">The sequence shown here is derived from an EMBL/GenBank/DDBJ whole genome shotgun (WGS) entry which is preliminary data.</text>
</comment>
<dbReference type="EMBL" id="JACHDE010000064">
    <property type="protein sequence ID" value="MBB5406041.1"/>
    <property type="molecule type" value="Genomic_DNA"/>
</dbReference>
<dbReference type="EC" id="3.4.14.11" evidence="1"/>
<organism evidence="1 2">
    <name type="scientific">Paraburkholderia youngii</name>
    <dbReference type="NCBI Taxonomy" id="2782701"/>
    <lineage>
        <taxon>Bacteria</taxon>
        <taxon>Pseudomonadati</taxon>
        <taxon>Pseudomonadota</taxon>
        <taxon>Betaproteobacteria</taxon>
        <taxon>Burkholderiales</taxon>
        <taxon>Burkholderiaceae</taxon>
        <taxon>Paraburkholderia</taxon>
    </lineage>
</organism>
<keyword evidence="1" id="KW-0378">Hydrolase</keyword>
<protein>
    <submittedName>
        <fullName evidence="1">X-Pro dipeptidyl-peptidase</fullName>
        <ecNumber evidence="1">3.4.14.11</ecNumber>
    </submittedName>
</protein>
<name>A0A7W8LFG9_9BURK</name>
<dbReference type="GO" id="GO:0008239">
    <property type="term" value="F:dipeptidyl-peptidase activity"/>
    <property type="evidence" value="ECO:0007669"/>
    <property type="project" value="UniProtKB-EC"/>
</dbReference>
<gene>
    <name evidence="1" type="ORF">HDG41_008144</name>
</gene>